<keyword evidence="1" id="KW-0805">Transcription regulation</keyword>
<dbReference type="EMBL" id="JACHXW010000001">
    <property type="protein sequence ID" value="MBB3150271.1"/>
    <property type="molecule type" value="Genomic_DNA"/>
</dbReference>
<keyword evidence="6" id="KW-1185">Reference proteome</keyword>
<dbReference type="GO" id="GO:0043565">
    <property type="term" value="F:sequence-specific DNA binding"/>
    <property type="evidence" value="ECO:0007669"/>
    <property type="project" value="InterPro"/>
</dbReference>
<proteinExistence type="predicted"/>
<dbReference type="InterPro" id="IPR018060">
    <property type="entry name" value="HTH_AraC"/>
</dbReference>
<organism evidence="5 6">
    <name type="scientific">Paenibacillus endophyticus</name>
    <dbReference type="NCBI Taxonomy" id="1294268"/>
    <lineage>
        <taxon>Bacteria</taxon>
        <taxon>Bacillati</taxon>
        <taxon>Bacillota</taxon>
        <taxon>Bacilli</taxon>
        <taxon>Bacillales</taxon>
        <taxon>Paenibacillaceae</taxon>
        <taxon>Paenibacillus</taxon>
    </lineage>
</organism>
<evidence type="ECO:0000313" key="5">
    <source>
        <dbReference type="EMBL" id="MBB3150271.1"/>
    </source>
</evidence>
<comment type="caution">
    <text evidence="5">The sequence shown here is derived from an EMBL/GenBank/DDBJ whole genome shotgun (WGS) entry which is preliminary data.</text>
</comment>
<dbReference type="PANTHER" id="PTHR43280:SF2">
    <property type="entry name" value="HTH-TYPE TRANSCRIPTIONAL REGULATOR EXSA"/>
    <property type="match status" value="1"/>
</dbReference>
<dbReference type="RefSeq" id="WP_183557901.1">
    <property type="nucleotide sequence ID" value="NZ_CBCSLB010000001.1"/>
</dbReference>
<dbReference type="SMART" id="SM00342">
    <property type="entry name" value="HTH_ARAC"/>
    <property type="match status" value="1"/>
</dbReference>
<dbReference type="Pfam" id="PF12833">
    <property type="entry name" value="HTH_18"/>
    <property type="match status" value="1"/>
</dbReference>
<evidence type="ECO:0000256" key="3">
    <source>
        <dbReference type="ARBA" id="ARBA00023163"/>
    </source>
</evidence>
<dbReference type="PANTHER" id="PTHR43280">
    <property type="entry name" value="ARAC-FAMILY TRANSCRIPTIONAL REGULATOR"/>
    <property type="match status" value="1"/>
</dbReference>
<evidence type="ECO:0000313" key="6">
    <source>
        <dbReference type="Proteomes" id="UP000518605"/>
    </source>
</evidence>
<name>A0A7W5C2Z9_9BACL</name>
<evidence type="ECO:0000256" key="1">
    <source>
        <dbReference type="ARBA" id="ARBA00023015"/>
    </source>
</evidence>
<protein>
    <submittedName>
        <fullName evidence="5">AraC-like DNA-binding protein</fullName>
    </submittedName>
</protein>
<dbReference type="SUPFAM" id="SSF51182">
    <property type="entry name" value="RmlC-like cupins"/>
    <property type="match status" value="1"/>
</dbReference>
<keyword evidence="3" id="KW-0804">Transcription</keyword>
<dbReference type="InterPro" id="IPR014710">
    <property type="entry name" value="RmlC-like_jellyroll"/>
</dbReference>
<dbReference type="GO" id="GO:0003700">
    <property type="term" value="F:DNA-binding transcription factor activity"/>
    <property type="evidence" value="ECO:0007669"/>
    <property type="project" value="InterPro"/>
</dbReference>
<dbReference type="InterPro" id="IPR009057">
    <property type="entry name" value="Homeodomain-like_sf"/>
</dbReference>
<evidence type="ECO:0000256" key="2">
    <source>
        <dbReference type="ARBA" id="ARBA00023125"/>
    </source>
</evidence>
<dbReference type="Gene3D" id="1.10.10.60">
    <property type="entry name" value="Homeodomain-like"/>
    <property type="match status" value="2"/>
</dbReference>
<sequence>MRGTTRRLYDFEFMYVIAGEMRVHFSNEPDPITYNAGDLLFLQSADYHRIEITSAPGAQLLGIHFDFYDELDIGNDLGVIVDEQAVHDDQFCFLPVNGQGDAIFARRYTSIPQEIVRWMDSIKDEFMSARPEFETVCRGLMLLIITALMRHQEKIVRVTLPAYDKALHELTKELHQNMHMQWSNSAMAHRLNLSEDHFIRLFKETFGTTPYQYLQRIRHHEAIKYLRESDLKIEYIGTLVGYKDLHQFSHVFKKWQGVSPEMYRRMCNIL</sequence>
<dbReference type="Proteomes" id="UP000518605">
    <property type="component" value="Unassembled WGS sequence"/>
</dbReference>
<dbReference type="InterPro" id="IPR011051">
    <property type="entry name" value="RmlC_Cupin_sf"/>
</dbReference>
<dbReference type="Gene3D" id="2.60.120.10">
    <property type="entry name" value="Jelly Rolls"/>
    <property type="match status" value="1"/>
</dbReference>
<evidence type="ECO:0000259" key="4">
    <source>
        <dbReference type="PROSITE" id="PS01124"/>
    </source>
</evidence>
<dbReference type="PROSITE" id="PS01124">
    <property type="entry name" value="HTH_ARAC_FAMILY_2"/>
    <property type="match status" value="1"/>
</dbReference>
<reference evidence="5 6" key="1">
    <citation type="submission" date="2020-08" db="EMBL/GenBank/DDBJ databases">
        <title>Genomic Encyclopedia of Type Strains, Phase III (KMG-III): the genomes of soil and plant-associated and newly described type strains.</title>
        <authorList>
            <person name="Whitman W."/>
        </authorList>
    </citation>
    <scope>NUCLEOTIDE SEQUENCE [LARGE SCALE GENOMIC DNA]</scope>
    <source>
        <strain evidence="5 6">CECT 8234</strain>
    </source>
</reference>
<dbReference type="AlphaFoldDB" id="A0A7W5C2Z9"/>
<gene>
    <name evidence="5" type="ORF">FHS16_000303</name>
</gene>
<keyword evidence="2 5" id="KW-0238">DNA-binding</keyword>
<dbReference type="SUPFAM" id="SSF46689">
    <property type="entry name" value="Homeodomain-like"/>
    <property type="match status" value="2"/>
</dbReference>
<accession>A0A7W5C2Z9</accession>
<feature type="domain" description="HTH araC/xylS-type" evidence="4">
    <location>
        <begin position="164"/>
        <end position="266"/>
    </location>
</feature>